<evidence type="ECO:0000313" key="3">
    <source>
        <dbReference type="Proteomes" id="UP000054018"/>
    </source>
</evidence>
<dbReference type="HOGENOM" id="CLU_185483_1_1_1"/>
<proteinExistence type="predicted"/>
<feature type="region of interest" description="Disordered" evidence="1">
    <location>
        <begin position="47"/>
        <end position="67"/>
    </location>
</feature>
<organism evidence="2 3">
    <name type="scientific">Pisolithus microcarpus 441</name>
    <dbReference type="NCBI Taxonomy" id="765257"/>
    <lineage>
        <taxon>Eukaryota</taxon>
        <taxon>Fungi</taxon>
        <taxon>Dikarya</taxon>
        <taxon>Basidiomycota</taxon>
        <taxon>Agaricomycotina</taxon>
        <taxon>Agaricomycetes</taxon>
        <taxon>Agaricomycetidae</taxon>
        <taxon>Boletales</taxon>
        <taxon>Sclerodermatineae</taxon>
        <taxon>Pisolithaceae</taxon>
        <taxon>Pisolithus</taxon>
    </lineage>
</organism>
<dbReference type="AlphaFoldDB" id="A0A0C9ZX58"/>
<reference evidence="2 3" key="1">
    <citation type="submission" date="2014-04" db="EMBL/GenBank/DDBJ databases">
        <authorList>
            <consortium name="DOE Joint Genome Institute"/>
            <person name="Kuo A."/>
            <person name="Kohler A."/>
            <person name="Costa M.D."/>
            <person name="Nagy L.G."/>
            <person name="Floudas D."/>
            <person name="Copeland A."/>
            <person name="Barry K.W."/>
            <person name="Cichocki N."/>
            <person name="Veneault-Fourrey C."/>
            <person name="LaButti K."/>
            <person name="Lindquist E.A."/>
            <person name="Lipzen A."/>
            <person name="Lundell T."/>
            <person name="Morin E."/>
            <person name="Murat C."/>
            <person name="Sun H."/>
            <person name="Tunlid A."/>
            <person name="Henrissat B."/>
            <person name="Grigoriev I.V."/>
            <person name="Hibbett D.S."/>
            <person name="Martin F."/>
            <person name="Nordberg H.P."/>
            <person name="Cantor M.N."/>
            <person name="Hua S.X."/>
        </authorList>
    </citation>
    <scope>NUCLEOTIDE SEQUENCE [LARGE SCALE GENOMIC DNA]</scope>
    <source>
        <strain evidence="2 3">441</strain>
    </source>
</reference>
<reference evidence="3" key="2">
    <citation type="submission" date="2015-01" db="EMBL/GenBank/DDBJ databases">
        <title>Evolutionary Origins and Diversification of the Mycorrhizal Mutualists.</title>
        <authorList>
            <consortium name="DOE Joint Genome Institute"/>
            <consortium name="Mycorrhizal Genomics Consortium"/>
            <person name="Kohler A."/>
            <person name="Kuo A."/>
            <person name="Nagy L.G."/>
            <person name="Floudas D."/>
            <person name="Copeland A."/>
            <person name="Barry K.W."/>
            <person name="Cichocki N."/>
            <person name="Veneault-Fourrey C."/>
            <person name="LaButti K."/>
            <person name="Lindquist E.A."/>
            <person name="Lipzen A."/>
            <person name="Lundell T."/>
            <person name="Morin E."/>
            <person name="Murat C."/>
            <person name="Riley R."/>
            <person name="Ohm R."/>
            <person name="Sun H."/>
            <person name="Tunlid A."/>
            <person name="Henrissat B."/>
            <person name="Grigoriev I.V."/>
            <person name="Hibbett D.S."/>
            <person name="Martin F."/>
        </authorList>
    </citation>
    <scope>NUCLEOTIDE SEQUENCE [LARGE SCALE GENOMIC DNA]</scope>
    <source>
        <strain evidence="3">441</strain>
    </source>
</reference>
<evidence type="ECO:0000256" key="1">
    <source>
        <dbReference type="SAM" id="MobiDB-lite"/>
    </source>
</evidence>
<evidence type="ECO:0000313" key="2">
    <source>
        <dbReference type="EMBL" id="KIK26812.1"/>
    </source>
</evidence>
<gene>
    <name evidence="2" type="ORF">PISMIDRAFT_675432</name>
</gene>
<name>A0A0C9ZX58_9AGAM</name>
<dbReference type="EMBL" id="KN833699">
    <property type="protein sequence ID" value="KIK26812.1"/>
    <property type="molecule type" value="Genomic_DNA"/>
</dbReference>
<keyword evidence="3" id="KW-1185">Reference proteome</keyword>
<feature type="compositionally biased region" description="Polar residues" evidence="1">
    <location>
        <begin position="48"/>
        <end position="67"/>
    </location>
</feature>
<protein>
    <submittedName>
        <fullName evidence="2">Unplaced genomic scaffold scaffold_15, whole genome shotgun sequence</fullName>
    </submittedName>
</protein>
<sequence>MEPGDDQTHLRRIMFDAGAPTSKHNLLLAARAAEQAKWSGANEGTLAIDNQGTTPSTSTLAPSVSVV</sequence>
<accession>A0A0C9ZX58</accession>
<dbReference type="Proteomes" id="UP000054018">
    <property type="component" value="Unassembled WGS sequence"/>
</dbReference>
<dbReference type="OrthoDB" id="2676784at2759"/>